<evidence type="ECO:0000313" key="5">
    <source>
        <dbReference type="Proteomes" id="UP000249061"/>
    </source>
</evidence>
<sequence length="169" mass="18555">MSSYRVRPAEPRDDAAIGELLVASFVEQYARKLPDVVVTGHRKAELRNVAAKRALAHVWVAEKDGEIVGTIALWPPGAHRSEAWISNAADLRHLAVARAHRGGEVSKLLIDTAEKHARAMGCTSVCLHVRRGAGGVRALYERRGFVRAPEGDLDQLPEVFLEALVLRLQ</sequence>
<comment type="caution">
    <text evidence="4">The sequence shown here is derived from an EMBL/GenBank/DDBJ whole genome shotgun (WGS) entry which is preliminary data.</text>
</comment>
<gene>
    <name evidence="4" type="ORF">DI536_16865</name>
</gene>
<dbReference type="PROSITE" id="PS51186">
    <property type="entry name" value="GNAT"/>
    <property type="match status" value="1"/>
</dbReference>
<dbReference type="Pfam" id="PF00583">
    <property type="entry name" value="Acetyltransf_1"/>
    <property type="match status" value="1"/>
</dbReference>
<dbReference type="AlphaFoldDB" id="A0A2W5TL32"/>
<dbReference type="SUPFAM" id="SSF55729">
    <property type="entry name" value="Acyl-CoA N-acyltransferases (Nat)"/>
    <property type="match status" value="1"/>
</dbReference>
<evidence type="ECO:0000256" key="2">
    <source>
        <dbReference type="ARBA" id="ARBA00023315"/>
    </source>
</evidence>
<dbReference type="CDD" id="cd04301">
    <property type="entry name" value="NAT_SF"/>
    <property type="match status" value="1"/>
</dbReference>
<feature type="domain" description="N-acetyltransferase" evidence="3">
    <location>
        <begin position="4"/>
        <end position="169"/>
    </location>
</feature>
<keyword evidence="1 4" id="KW-0808">Transferase</keyword>
<dbReference type="EMBL" id="QFQP01000013">
    <property type="protein sequence ID" value="PZR11995.1"/>
    <property type="molecule type" value="Genomic_DNA"/>
</dbReference>
<reference evidence="4 5" key="1">
    <citation type="submission" date="2017-08" db="EMBL/GenBank/DDBJ databases">
        <title>Infants hospitalized years apart are colonized by the same room-sourced microbial strains.</title>
        <authorList>
            <person name="Brooks B."/>
            <person name="Olm M.R."/>
            <person name="Firek B.A."/>
            <person name="Baker R."/>
            <person name="Thomas B.C."/>
            <person name="Morowitz M.J."/>
            <person name="Banfield J.F."/>
        </authorList>
    </citation>
    <scope>NUCLEOTIDE SEQUENCE [LARGE SCALE GENOMIC DNA]</scope>
    <source>
        <strain evidence="4">S2_003_000_R2_14</strain>
    </source>
</reference>
<dbReference type="InterPro" id="IPR000182">
    <property type="entry name" value="GNAT_dom"/>
</dbReference>
<name>A0A2W5TL32_9BACT</name>
<evidence type="ECO:0000259" key="3">
    <source>
        <dbReference type="PROSITE" id="PS51186"/>
    </source>
</evidence>
<dbReference type="Proteomes" id="UP000249061">
    <property type="component" value="Unassembled WGS sequence"/>
</dbReference>
<dbReference type="GO" id="GO:0016747">
    <property type="term" value="F:acyltransferase activity, transferring groups other than amino-acyl groups"/>
    <property type="evidence" value="ECO:0007669"/>
    <property type="project" value="InterPro"/>
</dbReference>
<protein>
    <submittedName>
        <fullName evidence="4">N-acetyltransferase</fullName>
    </submittedName>
</protein>
<organism evidence="4 5">
    <name type="scientific">Archangium gephyra</name>
    <dbReference type="NCBI Taxonomy" id="48"/>
    <lineage>
        <taxon>Bacteria</taxon>
        <taxon>Pseudomonadati</taxon>
        <taxon>Myxococcota</taxon>
        <taxon>Myxococcia</taxon>
        <taxon>Myxococcales</taxon>
        <taxon>Cystobacterineae</taxon>
        <taxon>Archangiaceae</taxon>
        <taxon>Archangium</taxon>
    </lineage>
</organism>
<dbReference type="InterPro" id="IPR016181">
    <property type="entry name" value="Acyl_CoA_acyltransferase"/>
</dbReference>
<dbReference type="InterPro" id="IPR050832">
    <property type="entry name" value="Bact_Acetyltransf"/>
</dbReference>
<keyword evidence="2" id="KW-0012">Acyltransferase</keyword>
<proteinExistence type="predicted"/>
<dbReference type="PANTHER" id="PTHR43877">
    <property type="entry name" value="AMINOALKYLPHOSPHONATE N-ACETYLTRANSFERASE-RELATED-RELATED"/>
    <property type="match status" value="1"/>
</dbReference>
<evidence type="ECO:0000313" key="4">
    <source>
        <dbReference type="EMBL" id="PZR11995.1"/>
    </source>
</evidence>
<accession>A0A2W5TL32</accession>
<dbReference type="Gene3D" id="3.40.630.30">
    <property type="match status" value="1"/>
</dbReference>
<evidence type="ECO:0000256" key="1">
    <source>
        <dbReference type="ARBA" id="ARBA00022679"/>
    </source>
</evidence>